<dbReference type="EMBL" id="JAECZB010000083">
    <property type="protein sequence ID" value="MBH8554878.1"/>
    <property type="molecule type" value="Genomic_DNA"/>
</dbReference>
<gene>
    <name evidence="1" type="ORF">I8751_21485</name>
</gene>
<dbReference type="RefSeq" id="WP_214441119.1">
    <property type="nucleotide sequence ID" value="NZ_JAECZB010000083.1"/>
</dbReference>
<name>A0A8J7HHN2_9CYAN</name>
<keyword evidence="2" id="KW-1185">Reference proteome</keyword>
<protein>
    <submittedName>
        <fullName evidence="1">Uncharacterized protein</fullName>
    </submittedName>
</protein>
<dbReference type="AlphaFoldDB" id="A0A8J7HHN2"/>
<proteinExistence type="predicted"/>
<sequence>MRLSTLKLWSREIDHSDKHERGYKLSVFGYLPSVTLYAVEALEVQPPTGQEPIHWRLLRQPHCEARSH</sequence>
<accession>A0A8J7HHN2</accession>
<evidence type="ECO:0000313" key="2">
    <source>
        <dbReference type="Proteomes" id="UP000599391"/>
    </source>
</evidence>
<reference evidence="1 2" key="1">
    <citation type="journal article" date="2021" name="Int. J. Syst. Evol. Microbiol.">
        <title>Amazonocrinis nigriterrae gen. nov., sp. nov., Atlanticothrix silvestris gen. nov., sp. nov. and Dendronalium phyllosphericum gen. nov., sp. nov., nostocacean cyanobacteria from Brazilian environments.</title>
        <authorList>
            <person name="Alvarenga D.O."/>
            <person name="Andreote A.P.D."/>
            <person name="Branco L.H.Z."/>
            <person name="Delbaje E."/>
            <person name="Cruz R.B."/>
            <person name="Varani A.M."/>
            <person name="Fiore M.F."/>
        </authorList>
    </citation>
    <scope>NUCLEOTIDE SEQUENCE [LARGE SCALE GENOMIC DNA]</scope>
    <source>
        <strain evidence="1 2">CENA357</strain>
    </source>
</reference>
<comment type="caution">
    <text evidence="1">The sequence shown here is derived from an EMBL/GenBank/DDBJ whole genome shotgun (WGS) entry which is preliminary data.</text>
</comment>
<dbReference type="Proteomes" id="UP000599391">
    <property type="component" value="Unassembled WGS sequence"/>
</dbReference>
<organism evidence="1 2">
    <name type="scientific">Atlanticothrix silvestris CENA357</name>
    <dbReference type="NCBI Taxonomy" id="1725252"/>
    <lineage>
        <taxon>Bacteria</taxon>
        <taxon>Bacillati</taxon>
        <taxon>Cyanobacteriota</taxon>
        <taxon>Cyanophyceae</taxon>
        <taxon>Nostocales</taxon>
        <taxon>Nodulariaceae</taxon>
        <taxon>Atlanticothrix</taxon>
        <taxon>Atlanticothrix silvestris</taxon>
    </lineage>
</organism>
<evidence type="ECO:0000313" key="1">
    <source>
        <dbReference type="EMBL" id="MBH8554878.1"/>
    </source>
</evidence>
<dbReference type="Gene3D" id="3.90.350.10">
    <property type="entry name" value="Transposase Inhibitor Protein From Tn5, Chain A, domain 1"/>
    <property type="match status" value="1"/>
</dbReference>